<keyword evidence="2 8" id="KW-0699">rRNA-binding</keyword>
<dbReference type="SUPFAM" id="SSF54211">
    <property type="entry name" value="Ribosomal protein S5 domain 2-like"/>
    <property type="match status" value="1"/>
</dbReference>
<dbReference type="Pfam" id="PF00333">
    <property type="entry name" value="Ribosomal_S5"/>
    <property type="match status" value="1"/>
</dbReference>
<dbReference type="InterPro" id="IPR014721">
    <property type="entry name" value="Ribsml_uS5_D2-typ_fold_subgr"/>
</dbReference>
<dbReference type="GO" id="GO:0006412">
    <property type="term" value="P:translation"/>
    <property type="evidence" value="ECO:0007669"/>
    <property type="project" value="UniProtKB-UniRule"/>
</dbReference>
<dbReference type="InterPro" id="IPR005712">
    <property type="entry name" value="Ribosomal_uS5_bac-type"/>
</dbReference>
<comment type="caution">
    <text evidence="11">The sequence shown here is derived from an EMBL/GenBank/DDBJ whole genome shotgun (WGS) entry which is preliminary data.</text>
</comment>
<dbReference type="FunFam" id="3.30.160.20:FF:000001">
    <property type="entry name" value="30S ribosomal protein S5"/>
    <property type="match status" value="1"/>
</dbReference>
<dbReference type="InterPro" id="IPR000851">
    <property type="entry name" value="Ribosomal_uS5"/>
</dbReference>
<keyword evidence="5 8" id="KW-0687">Ribonucleoprotein</keyword>
<evidence type="ECO:0000256" key="9">
    <source>
        <dbReference type="RuleBase" id="RU003823"/>
    </source>
</evidence>
<dbReference type="STRING" id="1291734.FD02_GL000337"/>
<accession>A0A0R1JIQ6</accession>
<dbReference type="FunFam" id="3.30.230.10:FF:000002">
    <property type="entry name" value="30S ribosomal protein S5"/>
    <property type="match status" value="1"/>
</dbReference>
<evidence type="ECO:0000256" key="7">
    <source>
        <dbReference type="ARBA" id="ARBA00062000"/>
    </source>
</evidence>
<evidence type="ECO:0000313" key="11">
    <source>
        <dbReference type="EMBL" id="KRK71150.1"/>
    </source>
</evidence>
<dbReference type="Gene3D" id="3.30.160.20">
    <property type="match status" value="1"/>
</dbReference>
<dbReference type="AlphaFoldDB" id="A0A0R1JIQ6"/>
<dbReference type="EMBL" id="AZDJ01000030">
    <property type="protein sequence ID" value="KRK71150.1"/>
    <property type="molecule type" value="Genomic_DNA"/>
</dbReference>
<evidence type="ECO:0000256" key="8">
    <source>
        <dbReference type="HAMAP-Rule" id="MF_01307"/>
    </source>
</evidence>
<dbReference type="InterPro" id="IPR005324">
    <property type="entry name" value="Ribosomal_uS5_C"/>
</dbReference>
<proteinExistence type="inferred from homology"/>
<evidence type="ECO:0000256" key="5">
    <source>
        <dbReference type="ARBA" id="ARBA00023274"/>
    </source>
</evidence>
<evidence type="ECO:0000256" key="1">
    <source>
        <dbReference type="ARBA" id="ARBA00008945"/>
    </source>
</evidence>
<dbReference type="PANTHER" id="PTHR48277">
    <property type="entry name" value="MITOCHONDRIAL RIBOSOMAL PROTEIN S5"/>
    <property type="match status" value="1"/>
</dbReference>
<name>A0A0R1JIQ6_9LACO</name>
<keyword evidence="3 8" id="KW-0694">RNA-binding</keyword>
<protein>
    <recommendedName>
        <fullName evidence="6 8">Small ribosomal subunit protein uS5</fullName>
    </recommendedName>
</protein>
<dbReference type="PROSITE" id="PS00585">
    <property type="entry name" value="RIBOSOMAL_S5"/>
    <property type="match status" value="1"/>
</dbReference>
<dbReference type="Proteomes" id="UP000051804">
    <property type="component" value="Unassembled WGS sequence"/>
</dbReference>
<dbReference type="InterPro" id="IPR018192">
    <property type="entry name" value="Ribosomal_uS5_N_CS"/>
</dbReference>
<dbReference type="PROSITE" id="PS50881">
    <property type="entry name" value="S5_DSRBD"/>
    <property type="match status" value="1"/>
</dbReference>
<dbReference type="InterPro" id="IPR020568">
    <property type="entry name" value="Ribosomal_Su5_D2-typ_SF"/>
</dbReference>
<dbReference type="Pfam" id="PF03719">
    <property type="entry name" value="Ribosomal_S5_C"/>
    <property type="match status" value="1"/>
</dbReference>
<comment type="function">
    <text evidence="8">Located at the back of the 30S subunit body where it stabilizes the conformation of the head with respect to the body.</text>
</comment>
<dbReference type="PATRIC" id="fig|1291734.4.peg.350"/>
<keyword evidence="4 8" id="KW-0689">Ribosomal protein</keyword>
<dbReference type="Gene3D" id="3.30.230.10">
    <property type="match status" value="1"/>
</dbReference>
<sequence>MKTALNSNTKEEYPHMASYIDPNQLDLEDRVVAINRVTKVVKGGRRLRFAAIAIVGDKHGHVGFGTGKAQEVPEAIRKAVDDAQKNLIEVPIVGTTIPHEVIGHFGAGEVLLKPAVEGSGVAAGGAVRAVMELAGIVDVTSKSLGRNTPINMIRATMAGLEQLKTKEAVAELRGISATQLQD</sequence>
<dbReference type="GO" id="GO:0003735">
    <property type="term" value="F:structural constituent of ribosome"/>
    <property type="evidence" value="ECO:0007669"/>
    <property type="project" value="UniProtKB-UniRule"/>
</dbReference>
<reference evidence="11 12" key="1">
    <citation type="journal article" date="2015" name="Genome Announc.">
        <title>Expanding the biotechnology potential of lactobacilli through comparative genomics of 213 strains and associated genera.</title>
        <authorList>
            <person name="Sun Z."/>
            <person name="Harris H.M."/>
            <person name="McCann A."/>
            <person name="Guo C."/>
            <person name="Argimon S."/>
            <person name="Zhang W."/>
            <person name="Yang X."/>
            <person name="Jeffery I.B."/>
            <person name="Cooney J.C."/>
            <person name="Kagawa T.F."/>
            <person name="Liu W."/>
            <person name="Song Y."/>
            <person name="Salvetti E."/>
            <person name="Wrobel A."/>
            <person name="Rasinkangas P."/>
            <person name="Parkhill J."/>
            <person name="Rea M.C."/>
            <person name="O'Sullivan O."/>
            <person name="Ritari J."/>
            <person name="Douillard F.P."/>
            <person name="Paul Ross R."/>
            <person name="Yang R."/>
            <person name="Briner A.E."/>
            <person name="Felis G.E."/>
            <person name="de Vos W.M."/>
            <person name="Barrangou R."/>
            <person name="Klaenhammer T.R."/>
            <person name="Caufield P.W."/>
            <person name="Cui Y."/>
            <person name="Zhang H."/>
            <person name="O'Toole P.W."/>
        </authorList>
    </citation>
    <scope>NUCLEOTIDE SEQUENCE [LARGE SCALE GENOMIC DNA]</scope>
    <source>
        <strain evidence="11 12">JCM 17158</strain>
    </source>
</reference>
<dbReference type="GO" id="GO:0015935">
    <property type="term" value="C:small ribosomal subunit"/>
    <property type="evidence" value="ECO:0007669"/>
    <property type="project" value="InterPro"/>
</dbReference>
<evidence type="ECO:0000256" key="6">
    <source>
        <dbReference type="ARBA" id="ARBA00035255"/>
    </source>
</evidence>
<gene>
    <name evidence="8" type="primary">rpsE</name>
    <name evidence="11" type="ORF">FD02_GL000337</name>
</gene>
<dbReference type="InterPro" id="IPR013810">
    <property type="entry name" value="Ribosomal_uS5_N"/>
</dbReference>
<dbReference type="GO" id="GO:0005737">
    <property type="term" value="C:cytoplasm"/>
    <property type="evidence" value="ECO:0007669"/>
    <property type="project" value="UniProtKB-ARBA"/>
</dbReference>
<evidence type="ECO:0000259" key="10">
    <source>
        <dbReference type="PROSITE" id="PS50881"/>
    </source>
</evidence>
<evidence type="ECO:0000256" key="2">
    <source>
        <dbReference type="ARBA" id="ARBA00022730"/>
    </source>
</evidence>
<comment type="subunit">
    <text evidence="7 8">Part of the 30S ribosomal subunit. Contacts proteins S4 and S8.</text>
</comment>
<evidence type="ECO:0000256" key="4">
    <source>
        <dbReference type="ARBA" id="ARBA00022980"/>
    </source>
</evidence>
<evidence type="ECO:0000256" key="3">
    <source>
        <dbReference type="ARBA" id="ARBA00022884"/>
    </source>
</evidence>
<dbReference type="GO" id="GO:0019843">
    <property type="term" value="F:rRNA binding"/>
    <property type="evidence" value="ECO:0007669"/>
    <property type="project" value="UniProtKB-UniRule"/>
</dbReference>
<dbReference type="GO" id="GO:0042254">
    <property type="term" value="P:ribosome biogenesis"/>
    <property type="evidence" value="ECO:0007669"/>
    <property type="project" value="UniProtKB-ARBA"/>
</dbReference>
<comment type="domain">
    <text evidence="8">The N-terminal domain interacts with the head of the 30S subunit; the C-terminal domain interacts with the body and contacts protein S4. The interaction surface between S4 and S5 is involved in control of translational fidelity.</text>
</comment>
<dbReference type="NCBIfam" id="TIGR01021">
    <property type="entry name" value="rpsE_bact"/>
    <property type="match status" value="1"/>
</dbReference>
<comment type="function">
    <text evidence="8">With S4 and S12 plays an important role in translational accuracy.</text>
</comment>
<evidence type="ECO:0000313" key="12">
    <source>
        <dbReference type="Proteomes" id="UP000051804"/>
    </source>
</evidence>
<dbReference type="SUPFAM" id="SSF54768">
    <property type="entry name" value="dsRNA-binding domain-like"/>
    <property type="match status" value="1"/>
</dbReference>
<keyword evidence="12" id="KW-1185">Reference proteome</keyword>
<feature type="domain" description="S5 DRBM" evidence="10">
    <location>
        <begin position="27"/>
        <end position="90"/>
    </location>
</feature>
<dbReference type="HAMAP" id="MF_01307_B">
    <property type="entry name" value="Ribosomal_uS5_B"/>
    <property type="match status" value="1"/>
</dbReference>
<dbReference type="PANTHER" id="PTHR48277:SF1">
    <property type="entry name" value="MITOCHONDRIAL RIBOSOMAL PROTEIN S5"/>
    <property type="match status" value="1"/>
</dbReference>
<comment type="similarity">
    <text evidence="1 8 9">Belongs to the universal ribosomal protein uS5 family.</text>
</comment>
<organism evidence="11 12">
    <name type="scientific">Lacticaseibacillus nasuensis JCM 17158</name>
    <dbReference type="NCBI Taxonomy" id="1291734"/>
    <lineage>
        <taxon>Bacteria</taxon>
        <taxon>Bacillati</taxon>
        <taxon>Bacillota</taxon>
        <taxon>Bacilli</taxon>
        <taxon>Lactobacillales</taxon>
        <taxon>Lactobacillaceae</taxon>
        <taxon>Lacticaseibacillus</taxon>
    </lineage>
</organism>